<dbReference type="Gene3D" id="3.20.20.70">
    <property type="entry name" value="Aldolase class I"/>
    <property type="match status" value="1"/>
</dbReference>
<reference evidence="6" key="1">
    <citation type="submission" date="2021-06" db="EMBL/GenBank/DDBJ databases">
        <authorList>
            <person name="Kallberg Y."/>
            <person name="Tangrot J."/>
            <person name="Rosling A."/>
        </authorList>
    </citation>
    <scope>NUCLEOTIDE SEQUENCE</scope>
    <source>
        <strain evidence="6">BR232B</strain>
    </source>
</reference>
<organism evidence="6 7">
    <name type="scientific">Paraglomus brasilianum</name>
    <dbReference type="NCBI Taxonomy" id="144538"/>
    <lineage>
        <taxon>Eukaryota</taxon>
        <taxon>Fungi</taxon>
        <taxon>Fungi incertae sedis</taxon>
        <taxon>Mucoromycota</taxon>
        <taxon>Glomeromycotina</taxon>
        <taxon>Glomeromycetes</taxon>
        <taxon>Paraglomerales</taxon>
        <taxon>Paraglomeraceae</taxon>
        <taxon>Paraglomus</taxon>
    </lineage>
</organism>
<dbReference type="InterPro" id="IPR036068">
    <property type="entry name" value="Nicotinate_pribotase-like_C"/>
</dbReference>
<keyword evidence="3" id="KW-0328">Glycosyltransferase</keyword>
<dbReference type="GO" id="GO:0034213">
    <property type="term" value="P:quinolinate catabolic process"/>
    <property type="evidence" value="ECO:0007669"/>
    <property type="project" value="TreeGrafter"/>
</dbReference>
<sequence>MSDYQNTSQNIATSQDTLETDTDEETVKLKKYRKYWWKTGEYYQKANWEEASLPYELAIDVSWEDYVEKTDKYNMYMLVGMGKRSRLSTRSHEIAKEADASFRPVAKPRVNRGGSDGKAWHYCINNVTAVGVLNPTMYEFGSVDRQGNPINPQLGQNVINIQLECLYHGAPNVVVPSLPLYLPNPIPIDPFYSMLAGTRKITPVEKYGMLVGGVGTHRMDLSSMIILKDNHIWSQ</sequence>
<dbReference type="Proteomes" id="UP000789739">
    <property type="component" value="Unassembled WGS sequence"/>
</dbReference>
<comment type="caution">
    <text evidence="6">The sequence shown here is derived from an EMBL/GenBank/DDBJ whole genome shotgun (WGS) entry which is preliminary data.</text>
</comment>
<proteinExistence type="inferred from homology"/>
<evidence type="ECO:0000256" key="2">
    <source>
        <dbReference type="ARBA" id="ARBA00009400"/>
    </source>
</evidence>
<evidence type="ECO:0000256" key="4">
    <source>
        <dbReference type="SAM" id="MobiDB-lite"/>
    </source>
</evidence>
<evidence type="ECO:0000259" key="5">
    <source>
        <dbReference type="Pfam" id="PF01729"/>
    </source>
</evidence>
<protein>
    <submittedName>
        <fullName evidence="6">7270_t:CDS:1</fullName>
    </submittedName>
</protein>
<feature type="region of interest" description="Disordered" evidence="4">
    <location>
        <begin position="1"/>
        <end position="20"/>
    </location>
</feature>
<dbReference type="GO" id="GO:0004514">
    <property type="term" value="F:nicotinate-nucleotide diphosphorylase (carboxylating) activity"/>
    <property type="evidence" value="ECO:0007669"/>
    <property type="project" value="InterPro"/>
</dbReference>
<dbReference type="OrthoDB" id="2364290at2759"/>
<evidence type="ECO:0000313" key="6">
    <source>
        <dbReference type="EMBL" id="CAG8651725.1"/>
    </source>
</evidence>
<accession>A0A9N9DXH1</accession>
<dbReference type="Pfam" id="PF01729">
    <property type="entry name" value="QRPTase_C"/>
    <property type="match status" value="1"/>
</dbReference>
<feature type="domain" description="Quinolinate phosphoribosyl transferase C-terminal" evidence="5">
    <location>
        <begin position="195"/>
        <end position="233"/>
    </location>
</feature>
<feature type="compositionally biased region" description="Polar residues" evidence="4">
    <location>
        <begin position="1"/>
        <end position="15"/>
    </location>
</feature>
<feature type="non-terminal residue" evidence="6">
    <location>
        <position position="235"/>
    </location>
</feature>
<dbReference type="AlphaFoldDB" id="A0A9N9DXH1"/>
<comment type="pathway">
    <text evidence="1">Cofactor biosynthesis; NAD(+) biosynthesis.</text>
</comment>
<evidence type="ECO:0000256" key="3">
    <source>
        <dbReference type="ARBA" id="ARBA00022676"/>
    </source>
</evidence>
<dbReference type="PANTHER" id="PTHR32179">
    <property type="entry name" value="NICOTINATE-NUCLEOTIDE PYROPHOSPHORYLASE [CARBOXYLATING]"/>
    <property type="match status" value="1"/>
</dbReference>
<dbReference type="InterPro" id="IPR027277">
    <property type="entry name" value="NadC/ModD"/>
</dbReference>
<name>A0A9N9DXH1_9GLOM</name>
<dbReference type="PANTHER" id="PTHR32179:SF3">
    <property type="entry name" value="NICOTINATE-NUCLEOTIDE PYROPHOSPHORYLASE [CARBOXYLATING]"/>
    <property type="match status" value="1"/>
</dbReference>
<dbReference type="InterPro" id="IPR013785">
    <property type="entry name" value="Aldolase_TIM"/>
</dbReference>
<comment type="similarity">
    <text evidence="2">Belongs to the NadC/ModD family.</text>
</comment>
<dbReference type="GO" id="GO:0009435">
    <property type="term" value="P:NAD+ biosynthetic process"/>
    <property type="evidence" value="ECO:0007669"/>
    <property type="project" value="InterPro"/>
</dbReference>
<dbReference type="EMBL" id="CAJVPI010002929">
    <property type="protein sequence ID" value="CAG8651725.1"/>
    <property type="molecule type" value="Genomic_DNA"/>
</dbReference>
<keyword evidence="7" id="KW-1185">Reference proteome</keyword>
<evidence type="ECO:0000313" key="7">
    <source>
        <dbReference type="Proteomes" id="UP000789739"/>
    </source>
</evidence>
<keyword evidence="3" id="KW-0808">Transferase</keyword>
<gene>
    <name evidence="6" type="ORF">PBRASI_LOCUS10299</name>
</gene>
<dbReference type="SUPFAM" id="SSF51690">
    <property type="entry name" value="Nicotinate/Quinolinate PRTase C-terminal domain-like"/>
    <property type="match status" value="1"/>
</dbReference>
<dbReference type="GO" id="GO:0005737">
    <property type="term" value="C:cytoplasm"/>
    <property type="evidence" value="ECO:0007669"/>
    <property type="project" value="TreeGrafter"/>
</dbReference>
<evidence type="ECO:0000256" key="1">
    <source>
        <dbReference type="ARBA" id="ARBA00004790"/>
    </source>
</evidence>
<dbReference type="InterPro" id="IPR002638">
    <property type="entry name" value="Quinolinate_PRibosylTrfase_C"/>
</dbReference>